<feature type="transmembrane region" description="Helical" evidence="1">
    <location>
        <begin position="161"/>
        <end position="186"/>
    </location>
</feature>
<feature type="non-terminal residue" evidence="2">
    <location>
        <position position="1"/>
    </location>
</feature>
<evidence type="ECO:0000256" key="1">
    <source>
        <dbReference type="SAM" id="Phobius"/>
    </source>
</evidence>
<name>A0A165H544_EXIGL</name>
<proteinExistence type="predicted"/>
<feature type="transmembrane region" description="Helical" evidence="1">
    <location>
        <begin position="85"/>
        <end position="104"/>
    </location>
</feature>
<keyword evidence="1" id="KW-0812">Transmembrane</keyword>
<gene>
    <name evidence="2" type="ORF">EXIGLDRAFT_588119</name>
</gene>
<dbReference type="InParanoid" id="A0A165H544"/>
<dbReference type="AlphaFoldDB" id="A0A165H544"/>
<dbReference type="OrthoDB" id="3351617at2759"/>
<protein>
    <recommendedName>
        <fullName evidence="4">G protein-coupled receptor</fullName>
    </recommendedName>
</protein>
<reference evidence="2 3" key="1">
    <citation type="journal article" date="2016" name="Mol. Biol. Evol.">
        <title>Comparative Genomics of Early-Diverging Mushroom-Forming Fungi Provides Insights into the Origins of Lignocellulose Decay Capabilities.</title>
        <authorList>
            <person name="Nagy L.G."/>
            <person name="Riley R."/>
            <person name="Tritt A."/>
            <person name="Adam C."/>
            <person name="Daum C."/>
            <person name="Floudas D."/>
            <person name="Sun H."/>
            <person name="Yadav J.S."/>
            <person name="Pangilinan J."/>
            <person name="Larsson K.H."/>
            <person name="Matsuura K."/>
            <person name="Barry K."/>
            <person name="Labutti K."/>
            <person name="Kuo R."/>
            <person name="Ohm R.A."/>
            <person name="Bhattacharya S.S."/>
            <person name="Shirouzu T."/>
            <person name="Yoshinaga Y."/>
            <person name="Martin F.M."/>
            <person name="Grigoriev I.V."/>
            <person name="Hibbett D.S."/>
        </authorList>
    </citation>
    <scope>NUCLEOTIDE SEQUENCE [LARGE SCALE GENOMIC DNA]</scope>
    <source>
        <strain evidence="2 3">HHB12029</strain>
    </source>
</reference>
<feature type="non-terminal residue" evidence="2">
    <location>
        <position position="237"/>
    </location>
</feature>
<keyword evidence="1" id="KW-0472">Membrane</keyword>
<accession>A0A165H544</accession>
<dbReference type="EMBL" id="KV426027">
    <property type="protein sequence ID" value="KZV91467.1"/>
    <property type="molecule type" value="Genomic_DNA"/>
</dbReference>
<sequence>YSSVVFAMASIGNGGAMEFYTMTYVDDRAYPGGPGVYVVAQAGALPSTVSQTAYILGCWLQDGLLLYRVWVIFDRSWVATIGPAIIYLGLLGESFTLILLITTFKKTIYAELTRQMVIAHFSISIAFGIIVTGAIVSRLLVMRRRLGQSTSSAHSQTYLSVSALLVESAALYAVFGVLFLISLAVQSPVQNLILPAFGQILGIAPLLIILRVALGRAFNARLSQHGSGSARTSSSIR</sequence>
<dbReference type="Proteomes" id="UP000077266">
    <property type="component" value="Unassembled WGS sequence"/>
</dbReference>
<feature type="transmembrane region" description="Helical" evidence="1">
    <location>
        <begin position="192"/>
        <end position="214"/>
    </location>
</feature>
<evidence type="ECO:0008006" key="4">
    <source>
        <dbReference type="Google" id="ProtNLM"/>
    </source>
</evidence>
<organism evidence="2 3">
    <name type="scientific">Exidia glandulosa HHB12029</name>
    <dbReference type="NCBI Taxonomy" id="1314781"/>
    <lineage>
        <taxon>Eukaryota</taxon>
        <taxon>Fungi</taxon>
        <taxon>Dikarya</taxon>
        <taxon>Basidiomycota</taxon>
        <taxon>Agaricomycotina</taxon>
        <taxon>Agaricomycetes</taxon>
        <taxon>Auriculariales</taxon>
        <taxon>Exidiaceae</taxon>
        <taxon>Exidia</taxon>
    </lineage>
</organism>
<keyword evidence="3" id="KW-1185">Reference proteome</keyword>
<feature type="transmembrane region" description="Helical" evidence="1">
    <location>
        <begin position="116"/>
        <end position="141"/>
    </location>
</feature>
<keyword evidence="1" id="KW-1133">Transmembrane helix</keyword>
<evidence type="ECO:0000313" key="2">
    <source>
        <dbReference type="EMBL" id="KZV91467.1"/>
    </source>
</evidence>
<evidence type="ECO:0000313" key="3">
    <source>
        <dbReference type="Proteomes" id="UP000077266"/>
    </source>
</evidence>